<accession>A0A0G4LML1</accession>
<feature type="compositionally biased region" description="Acidic residues" evidence="1">
    <location>
        <begin position="910"/>
        <end position="920"/>
    </location>
</feature>
<feature type="non-terminal residue" evidence="2">
    <location>
        <position position="1215"/>
    </location>
</feature>
<dbReference type="Proteomes" id="UP000045706">
    <property type="component" value="Unassembled WGS sequence"/>
</dbReference>
<feature type="region of interest" description="Disordered" evidence="1">
    <location>
        <begin position="815"/>
        <end position="843"/>
    </location>
</feature>
<feature type="region of interest" description="Disordered" evidence="1">
    <location>
        <begin position="405"/>
        <end position="424"/>
    </location>
</feature>
<name>A0A0G4LML1_VERLO</name>
<reference evidence="3" key="1">
    <citation type="submission" date="2015-05" db="EMBL/GenBank/DDBJ databases">
        <authorList>
            <person name="Fogelqvist Johan"/>
        </authorList>
    </citation>
    <scope>NUCLEOTIDE SEQUENCE [LARGE SCALE GENOMIC DNA]</scope>
</reference>
<evidence type="ECO:0000313" key="2">
    <source>
        <dbReference type="EMBL" id="CRK23204.1"/>
    </source>
</evidence>
<evidence type="ECO:0000256" key="1">
    <source>
        <dbReference type="SAM" id="MobiDB-lite"/>
    </source>
</evidence>
<protein>
    <submittedName>
        <fullName evidence="2">Uncharacterized protein</fullName>
    </submittedName>
</protein>
<feature type="compositionally biased region" description="Basic and acidic residues" evidence="1">
    <location>
        <begin position="241"/>
        <end position="256"/>
    </location>
</feature>
<feature type="compositionally biased region" description="Pro residues" evidence="1">
    <location>
        <begin position="929"/>
        <end position="941"/>
    </location>
</feature>
<feature type="compositionally biased region" description="Low complexity" evidence="1">
    <location>
        <begin position="960"/>
        <end position="973"/>
    </location>
</feature>
<feature type="region of interest" description="Disordered" evidence="1">
    <location>
        <begin position="48"/>
        <end position="99"/>
    </location>
</feature>
<proteinExistence type="predicted"/>
<dbReference type="EMBL" id="CVQI01014446">
    <property type="protein sequence ID" value="CRK23204.1"/>
    <property type="molecule type" value="Genomic_DNA"/>
</dbReference>
<feature type="compositionally biased region" description="Basic and acidic residues" evidence="1">
    <location>
        <begin position="48"/>
        <end position="57"/>
    </location>
</feature>
<feature type="compositionally biased region" description="Polar residues" evidence="1">
    <location>
        <begin position="292"/>
        <end position="303"/>
    </location>
</feature>
<feature type="region of interest" description="Disordered" evidence="1">
    <location>
        <begin position="287"/>
        <end position="349"/>
    </location>
</feature>
<feature type="non-terminal residue" evidence="2">
    <location>
        <position position="1"/>
    </location>
</feature>
<feature type="region of interest" description="Disordered" evidence="1">
    <location>
        <begin position="958"/>
        <end position="977"/>
    </location>
</feature>
<sequence length="1215" mass="133894">KVSNCCRSIRFRRQRSKKSKIRIIRVLSIRQIVCRRWVMHNDLEQEGVDSHPYRDEESTLTQNGEEGSHAAHDLSMIEEVSSDVEKSSGRQARGKRGWNNNKSPFFETFPSDEDDVFVETGNGALDALRAGNLQRARNQQQASPSGRIVQRRYAGRFSFYGDDDDFASDVPRRLESSLPKSSTFVLDLPAPRDSHSSRASRRASRRDQTPTKGPRGRFAIHSELTTSEKHRLSARTAPNILERDSPMAASHDHSRGNSDASTLRMGNGIYPPPLDILDRHRLRNDEEHSIQDSEIVSNTNVNDEVQRRRSRSDASSGSKLTVDGILSSEEGGSRMSTPVPDNDAQSDNINFSSWKKSSEVALPQLSLRPPASISTRRGPFEWSPGKQHLVRRDGSLQFEQTVDTPLLVPGPKSARNQGGPHGFGDNIYPEEWVEAAELGEGLYPPGNHHGLSDPFSSSSAVSREGGIVDGVAGLKVAVVDNAFTPEALRRGQPGAQAAAQRNRLLSPFYNRLQQLAVRSRSEDTDDDAFEVGRRAESVTSDDSNSATLYTQNGLLPEAIESPTAHVLQEYETSSEAGSIDQDSHLELNLGYSDCPTRDEDLMEHSTQSDVPVAMGGYTFNTRDWGDYGSALVDHAPEKAAPKIPGCTAGQASNKNWKLTGPILQAYNAMRGSRMTTGDPMGTWVGVKLQEGLMKESPEGKGKEQTLDFNVQDLQKFTAEIAETLQERPSIDKPARQEVASVPRPHYQHINPPKDFKYPAHLASSIHGIASESFDRNFEEEYDISDDEGDPRDGRVSPCTFRALAEGCTRWEEPGKELIHMPPNTKRLRPKTPPGGSQPQMPPDRMAHNFTWQKDIEDGDALSPMYSLPSSPSIVYTPPGLHPKAQIRNWSTNMYDRMDPLMAKRLRDAQDTDENDADVQDAGEAAAPPASTPPTASPPPKGADPQLVDQHDADENDAVEAAAPPASTPPTASSENRPYTQTEVVAALTSPQSRTLAGIPASAAEGVVAQRWQTVGLWRAQEETLARRCDAELTPQLAATRAQLRSTEVVAALTSPQSRTLAGIPASAAEGVVAQRWQTVGLWRAQEETLARRCDAELTPQLAATRAQLRSVRAGVDVILAAREAAASSRLARQNRRILRQVSGHLKDVKYQLKLRRQTLGETRAVHDRLERDIRDAQQGIDKELQRAGLKDIEAVRAEVGEEVWERLVRDAEAEE</sequence>
<dbReference type="AlphaFoldDB" id="A0A0G4LML1"/>
<gene>
    <name evidence="2" type="ORF">BN1723_002962</name>
</gene>
<feature type="region of interest" description="Disordered" evidence="1">
    <location>
        <begin position="184"/>
        <end position="272"/>
    </location>
</feature>
<organism evidence="2 3">
    <name type="scientific">Verticillium longisporum</name>
    <name type="common">Verticillium dahliae var. longisporum</name>
    <dbReference type="NCBI Taxonomy" id="100787"/>
    <lineage>
        <taxon>Eukaryota</taxon>
        <taxon>Fungi</taxon>
        <taxon>Dikarya</taxon>
        <taxon>Ascomycota</taxon>
        <taxon>Pezizomycotina</taxon>
        <taxon>Sordariomycetes</taxon>
        <taxon>Hypocreomycetidae</taxon>
        <taxon>Glomerellales</taxon>
        <taxon>Plectosphaerellaceae</taxon>
        <taxon>Verticillium</taxon>
    </lineage>
</organism>
<feature type="region of interest" description="Disordered" evidence="1">
    <location>
        <begin position="907"/>
        <end position="948"/>
    </location>
</feature>
<evidence type="ECO:0000313" key="3">
    <source>
        <dbReference type="Proteomes" id="UP000045706"/>
    </source>
</evidence>